<feature type="disulfide bond" evidence="11">
    <location>
        <begin position="164"/>
        <end position="182"/>
    </location>
</feature>
<evidence type="ECO:0000256" key="8">
    <source>
        <dbReference type="ARBA" id="ARBA00023136"/>
    </source>
</evidence>
<feature type="disulfide bond" evidence="11">
    <location>
        <begin position="79"/>
        <end position="97"/>
    </location>
</feature>
<feature type="domain" description="TNFR-Cys" evidence="16">
    <location>
        <begin position="142"/>
        <end position="182"/>
    </location>
</feature>
<dbReference type="Pfam" id="PF00531">
    <property type="entry name" value="Death"/>
    <property type="match status" value="1"/>
</dbReference>
<dbReference type="InterPro" id="IPR011029">
    <property type="entry name" value="DEATH-like_dom_sf"/>
</dbReference>
<gene>
    <name evidence="17" type="ORF">MATL_G00132070</name>
</gene>
<dbReference type="GO" id="GO:0048406">
    <property type="term" value="F:nerve growth factor binding"/>
    <property type="evidence" value="ECO:0007669"/>
    <property type="project" value="TreeGrafter"/>
</dbReference>
<dbReference type="InterPro" id="IPR034046">
    <property type="entry name" value="TNFRSF16_N"/>
</dbReference>
<dbReference type="Gene3D" id="2.10.50.10">
    <property type="entry name" value="Tumor Necrosis Factor Receptor, subunit A, domain 2"/>
    <property type="match status" value="3"/>
</dbReference>
<keyword evidence="2" id="KW-1003">Cell membrane</keyword>
<feature type="domain" description="Death" evidence="15">
    <location>
        <begin position="327"/>
        <end position="404"/>
    </location>
</feature>
<keyword evidence="8 13" id="KW-0472">Membrane</keyword>
<dbReference type="AlphaFoldDB" id="A0A9D3T420"/>
<feature type="repeat" description="TNFR-Cys" evidence="11">
    <location>
        <begin position="98"/>
        <end position="140"/>
    </location>
</feature>
<dbReference type="GO" id="GO:0005886">
    <property type="term" value="C:plasma membrane"/>
    <property type="evidence" value="ECO:0007669"/>
    <property type="project" value="UniProtKB-SubCell"/>
</dbReference>
<protein>
    <recommendedName>
        <fullName evidence="19">Tumor necrosis factor receptor superfamily member 16</fullName>
    </recommendedName>
</protein>
<dbReference type="InterPro" id="IPR041448">
    <property type="entry name" value="TNFR16_TM"/>
</dbReference>
<sequence length="410" mass="44204">MRCEKAALRVWTLILMVKVTLAADCASGRFTDSGECCNLCPEGHGVAEECGQENTKCQPCQEGVTFSDGRSPCRACARCPPGIPETAPCSASQDTQCDCGPSFYLWREENSTAGLCAACSICGRGQGVVRSCGPLGNTVCQPCGPGTFSEERSGTKPCQPCSRCQENEVEIRPCQPNSDTLCMEKKLHILSRPADSDGPREFPRWQGHQEDEEGGEASPATRAPKITPQEEEGNNIIPVYVSVLAAVVLGLLLYVAYKCWTSCKQKQALAKARPAELGSAAEGEKLHSDSGVFLDSHSLQDSQPSKGSKRDSKLDTRLYLNVPPHRQEEVEQLLREGEGRSWRQLAAQLGYEPERVDVFGRGEDPVHTLLSHWAAQEGSTLGALCSALTRIDRADVASALTCPAQGSSVV</sequence>
<keyword evidence="3 13" id="KW-0812">Transmembrane</keyword>
<name>A0A9D3T420_MEGAT</name>
<feature type="repeat" description="TNFR-Cys" evidence="11">
    <location>
        <begin position="24"/>
        <end position="57"/>
    </location>
</feature>
<dbReference type="SMART" id="SM00005">
    <property type="entry name" value="DEATH"/>
    <property type="match status" value="1"/>
</dbReference>
<evidence type="ECO:0000256" key="11">
    <source>
        <dbReference type="PROSITE-ProRule" id="PRU00206"/>
    </source>
</evidence>
<dbReference type="GO" id="GO:0006915">
    <property type="term" value="P:apoptotic process"/>
    <property type="evidence" value="ECO:0007669"/>
    <property type="project" value="UniProtKB-KW"/>
</dbReference>
<feature type="disulfide bond" evidence="11">
    <location>
        <begin position="37"/>
        <end position="50"/>
    </location>
</feature>
<reference evidence="17" key="1">
    <citation type="submission" date="2021-01" db="EMBL/GenBank/DDBJ databases">
        <authorList>
            <person name="Zahm M."/>
            <person name="Roques C."/>
            <person name="Cabau C."/>
            <person name="Klopp C."/>
            <person name="Donnadieu C."/>
            <person name="Jouanno E."/>
            <person name="Lampietro C."/>
            <person name="Louis A."/>
            <person name="Herpin A."/>
            <person name="Echchiki A."/>
            <person name="Berthelot C."/>
            <person name="Parey E."/>
            <person name="Roest-Crollius H."/>
            <person name="Braasch I."/>
            <person name="Postlethwait J."/>
            <person name="Bobe J."/>
            <person name="Montfort J."/>
            <person name="Bouchez O."/>
            <person name="Begum T."/>
            <person name="Mejri S."/>
            <person name="Adams A."/>
            <person name="Chen W.-J."/>
            <person name="Guiguen Y."/>
        </authorList>
    </citation>
    <scope>NUCLEOTIDE SEQUENCE</scope>
    <source>
        <strain evidence="17">YG-15Mar2019-1</strain>
        <tissue evidence="17">Brain</tissue>
    </source>
</reference>
<feature type="chain" id="PRO_5039227266" description="Tumor necrosis factor receptor superfamily member 16" evidence="14">
    <location>
        <begin position="23"/>
        <end position="410"/>
    </location>
</feature>
<comment type="subcellular location">
    <subcellularLocation>
        <location evidence="1">Cell membrane</location>
        <topology evidence="1">Single-pass membrane protein</topology>
    </subcellularLocation>
</comment>
<evidence type="ECO:0000256" key="13">
    <source>
        <dbReference type="SAM" id="Phobius"/>
    </source>
</evidence>
<dbReference type="SUPFAM" id="SSF47986">
    <property type="entry name" value="DEATH domain"/>
    <property type="match status" value="1"/>
</dbReference>
<comment type="caution">
    <text evidence="17">The sequence shown here is derived from an EMBL/GenBank/DDBJ whole genome shotgun (WGS) entry which is preliminary data.</text>
</comment>
<evidence type="ECO:0000313" key="17">
    <source>
        <dbReference type="EMBL" id="KAG7469745.1"/>
    </source>
</evidence>
<evidence type="ECO:0000256" key="3">
    <source>
        <dbReference type="ARBA" id="ARBA00022692"/>
    </source>
</evidence>
<dbReference type="GO" id="GO:0007266">
    <property type="term" value="P:Rho protein signal transduction"/>
    <property type="evidence" value="ECO:0007669"/>
    <property type="project" value="TreeGrafter"/>
</dbReference>
<feature type="disulfide bond" evidence="11">
    <location>
        <begin position="161"/>
        <end position="174"/>
    </location>
</feature>
<evidence type="ECO:0000256" key="7">
    <source>
        <dbReference type="ARBA" id="ARBA00022989"/>
    </source>
</evidence>
<feature type="repeat" description="TNFR-Cys" evidence="11">
    <location>
        <begin position="59"/>
        <end position="97"/>
    </location>
</feature>
<dbReference type="InterPro" id="IPR052302">
    <property type="entry name" value="Neurotrophin_rcpt-DD"/>
</dbReference>
<dbReference type="PROSITE" id="PS50017">
    <property type="entry name" value="DEATH_DOMAIN"/>
    <property type="match status" value="1"/>
</dbReference>
<feature type="disulfide bond" evidence="11">
    <location>
        <begin position="76"/>
        <end position="89"/>
    </location>
</feature>
<dbReference type="PANTHER" id="PTHR46605">
    <property type="entry name" value="TUMOR NECROSIS FACTOR RECEPTOR"/>
    <property type="match status" value="1"/>
</dbReference>
<dbReference type="GO" id="GO:0009986">
    <property type="term" value="C:cell surface"/>
    <property type="evidence" value="ECO:0007669"/>
    <property type="project" value="TreeGrafter"/>
</dbReference>
<dbReference type="SUPFAM" id="SSF57586">
    <property type="entry name" value="TNF receptor-like"/>
    <property type="match status" value="3"/>
</dbReference>
<feature type="compositionally biased region" description="Polar residues" evidence="12">
    <location>
        <begin position="297"/>
        <end position="306"/>
    </location>
</feature>
<dbReference type="CDD" id="cd13416">
    <property type="entry name" value="TNFRSF16"/>
    <property type="match status" value="1"/>
</dbReference>
<dbReference type="SMART" id="SM00208">
    <property type="entry name" value="TNFR"/>
    <property type="match status" value="4"/>
</dbReference>
<feature type="region of interest" description="Disordered" evidence="12">
    <location>
        <begin position="294"/>
        <end position="317"/>
    </location>
</feature>
<keyword evidence="6" id="KW-0677">Repeat</keyword>
<dbReference type="EMBL" id="JAFDVH010000010">
    <property type="protein sequence ID" value="KAG7469745.1"/>
    <property type="molecule type" value="Genomic_DNA"/>
</dbReference>
<dbReference type="Pfam" id="PF00020">
    <property type="entry name" value="TNFR_c6"/>
    <property type="match status" value="3"/>
</dbReference>
<dbReference type="PROSITE" id="PS50050">
    <property type="entry name" value="TNFR_NGFR_2"/>
    <property type="match status" value="4"/>
</dbReference>
<evidence type="ECO:0000256" key="1">
    <source>
        <dbReference type="ARBA" id="ARBA00004162"/>
    </source>
</evidence>
<feature type="disulfide bond" evidence="11">
    <location>
        <begin position="122"/>
        <end position="140"/>
    </location>
</feature>
<accession>A0A9D3T420</accession>
<comment type="caution">
    <text evidence="11">Lacks conserved residue(s) required for the propagation of feature annotation.</text>
</comment>
<dbReference type="PROSITE" id="PS00652">
    <property type="entry name" value="TNFR_NGFR_1"/>
    <property type="match status" value="1"/>
</dbReference>
<dbReference type="GO" id="GO:0015026">
    <property type="term" value="F:coreceptor activity"/>
    <property type="evidence" value="ECO:0007669"/>
    <property type="project" value="TreeGrafter"/>
</dbReference>
<evidence type="ECO:0008006" key="19">
    <source>
        <dbReference type="Google" id="ProtNLM"/>
    </source>
</evidence>
<evidence type="ECO:0000259" key="16">
    <source>
        <dbReference type="PROSITE" id="PS50050"/>
    </source>
</evidence>
<feature type="repeat" description="TNFR-Cys" evidence="11">
    <location>
        <begin position="142"/>
        <end position="182"/>
    </location>
</feature>
<keyword evidence="9 11" id="KW-1015">Disulfide bond</keyword>
<evidence type="ECO:0000256" key="4">
    <source>
        <dbReference type="ARBA" id="ARBA00022703"/>
    </source>
</evidence>
<evidence type="ECO:0000256" key="5">
    <source>
        <dbReference type="ARBA" id="ARBA00022729"/>
    </source>
</evidence>
<dbReference type="Proteomes" id="UP001046870">
    <property type="component" value="Chromosome 10"/>
</dbReference>
<keyword evidence="18" id="KW-1185">Reference proteome</keyword>
<keyword evidence="7 13" id="KW-1133">Transmembrane helix</keyword>
<dbReference type="CDD" id="cd08311">
    <property type="entry name" value="Death_p75NR"/>
    <property type="match status" value="1"/>
</dbReference>
<evidence type="ECO:0000256" key="10">
    <source>
        <dbReference type="ARBA" id="ARBA00023180"/>
    </source>
</evidence>
<dbReference type="Pfam" id="PF18422">
    <property type="entry name" value="TNFR_16_TM"/>
    <property type="match status" value="1"/>
</dbReference>
<dbReference type="OrthoDB" id="10061577at2759"/>
<evidence type="ECO:0000259" key="15">
    <source>
        <dbReference type="PROSITE" id="PS50017"/>
    </source>
</evidence>
<dbReference type="Gene3D" id="1.10.533.10">
    <property type="entry name" value="Death Domain, Fas"/>
    <property type="match status" value="1"/>
</dbReference>
<evidence type="ECO:0000313" key="18">
    <source>
        <dbReference type="Proteomes" id="UP001046870"/>
    </source>
</evidence>
<feature type="region of interest" description="Disordered" evidence="12">
    <location>
        <begin position="192"/>
        <end position="229"/>
    </location>
</feature>
<dbReference type="InterPro" id="IPR001368">
    <property type="entry name" value="TNFR/NGFR_Cys_rich_reg"/>
</dbReference>
<feature type="signal peptide" evidence="14">
    <location>
        <begin position="1"/>
        <end position="22"/>
    </location>
</feature>
<feature type="domain" description="TNFR-Cys" evidence="16">
    <location>
        <begin position="24"/>
        <end position="57"/>
    </location>
</feature>
<feature type="disulfide bond" evidence="11">
    <location>
        <begin position="143"/>
        <end position="158"/>
    </location>
</feature>
<dbReference type="InterPro" id="IPR000488">
    <property type="entry name" value="Death_dom"/>
</dbReference>
<proteinExistence type="predicted"/>
<evidence type="ECO:0000256" key="6">
    <source>
        <dbReference type="ARBA" id="ARBA00022737"/>
    </source>
</evidence>
<feature type="domain" description="TNFR-Cys" evidence="16">
    <location>
        <begin position="59"/>
        <end position="97"/>
    </location>
</feature>
<dbReference type="GO" id="GO:0005035">
    <property type="term" value="F:death receptor activity"/>
    <property type="evidence" value="ECO:0007669"/>
    <property type="project" value="TreeGrafter"/>
</dbReference>
<feature type="transmembrane region" description="Helical" evidence="13">
    <location>
        <begin position="237"/>
        <end position="257"/>
    </location>
</feature>
<dbReference type="PRINTS" id="PR01966">
    <property type="entry name" value="TNFACTORR16"/>
</dbReference>
<evidence type="ECO:0000256" key="14">
    <source>
        <dbReference type="SAM" id="SignalP"/>
    </source>
</evidence>
<keyword evidence="10" id="KW-0325">Glycoprotein</keyword>
<keyword evidence="5 14" id="KW-0732">Signal</keyword>
<feature type="disulfide bond" evidence="11">
    <location>
        <begin position="119"/>
        <end position="132"/>
    </location>
</feature>
<dbReference type="InterPro" id="IPR022325">
    <property type="entry name" value="TNFR_16"/>
</dbReference>
<feature type="domain" description="TNFR-Cys" evidence="16">
    <location>
        <begin position="98"/>
        <end position="140"/>
    </location>
</feature>
<organism evidence="17 18">
    <name type="scientific">Megalops atlanticus</name>
    <name type="common">Tarpon</name>
    <name type="synonym">Clupea gigantea</name>
    <dbReference type="NCBI Taxonomy" id="7932"/>
    <lineage>
        <taxon>Eukaryota</taxon>
        <taxon>Metazoa</taxon>
        <taxon>Chordata</taxon>
        <taxon>Craniata</taxon>
        <taxon>Vertebrata</taxon>
        <taxon>Euteleostomi</taxon>
        <taxon>Actinopterygii</taxon>
        <taxon>Neopterygii</taxon>
        <taxon>Teleostei</taxon>
        <taxon>Elopiformes</taxon>
        <taxon>Megalopidae</taxon>
        <taxon>Megalops</taxon>
    </lineage>
</organism>
<keyword evidence="4" id="KW-0053">Apoptosis</keyword>
<dbReference type="Gene3D" id="6.10.250.1780">
    <property type="match status" value="1"/>
</dbReference>
<evidence type="ECO:0000256" key="2">
    <source>
        <dbReference type="ARBA" id="ARBA00022475"/>
    </source>
</evidence>
<evidence type="ECO:0000256" key="9">
    <source>
        <dbReference type="ARBA" id="ARBA00023157"/>
    </source>
</evidence>
<feature type="compositionally biased region" description="Basic and acidic residues" evidence="12">
    <location>
        <begin position="194"/>
        <end position="209"/>
    </location>
</feature>
<dbReference type="PANTHER" id="PTHR46605:SF1">
    <property type="entry name" value="DEATH DOMAIN-CONTAINING MEMBRANE PROTEIN NRADD"/>
    <property type="match status" value="1"/>
</dbReference>
<evidence type="ECO:0000256" key="12">
    <source>
        <dbReference type="SAM" id="MobiDB-lite"/>
    </source>
</evidence>